<dbReference type="EMBL" id="CABPSM010000002">
    <property type="protein sequence ID" value="VVD83674.1"/>
    <property type="molecule type" value="Genomic_DNA"/>
</dbReference>
<organism evidence="1 2">
    <name type="scientific">Pandoraea horticolens</name>
    <dbReference type="NCBI Taxonomy" id="2508298"/>
    <lineage>
        <taxon>Bacteria</taxon>
        <taxon>Pseudomonadati</taxon>
        <taxon>Pseudomonadota</taxon>
        <taxon>Betaproteobacteria</taxon>
        <taxon>Burkholderiales</taxon>
        <taxon>Burkholderiaceae</taxon>
        <taxon>Pandoraea</taxon>
    </lineage>
</organism>
<proteinExistence type="predicted"/>
<protein>
    <submittedName>
        <fullName evidence="1">Uncharacterized protein</fullName>
    </submittedName>
</protein>
<dbReference type="AlphaFoldDB" id="A0A5E4TB88"/>
<evidence type="ECO:0000313" key="2">
    <source>
        <dbReference type="Proteomes" id="UP000343317"/>
    </source>
</evidence>
<keyword evidence="2" id="KW-1185">Reference proteome</keyword>
<dbReference type="Proteomes" id="UP000343317">
    <property type="component" value="Unassembled WGS sequence"/>
</dbReference>
<reference evidence="1 2" key="1">
    <citation type="submission" date="2019-08" db="EMBL/GenBank/DDBJ databases">
        <authorList>
            <person name="Peeters C."/>
        </authorList>
    </citation>
    <scope>NUCLEOTIDE SEQUENCE [LARGE SCALE GENOMIC DNA]</scope>
    <source>
        <strain evidence="1 2">LMG 31112</strain>
    </source>
</reference>
<sequence length="80" mass="8962">MMPNANSLRRSARRHSFAIALIAISGGLGGCSSQQMYATGQAWHRSLCNEQPVDMRSRCQADANRNYDMYRRDTTPAKPD</sequence>
<evidence type="ECO:0000313" key="1">
    <source>
        <dbReference type="EMBL" id="VVD83674.1"/>
    </source>
</evidence>
<accession>A0A5E4TB88</accession>
<gene>
    <name evidence="1" type="ORF">PHO31112_01247</name>
</gene>
<name>A0A5E4TB88_9BURK</name>